<organism evidence="2 3">
    <name type="scientific">Euphydryas editha</name>
    <name type="common">Edith's checkerspot</name>
    <dbReference type="NCBI Taxonomy" id="104508"/>
    <lineage>
        <taxon>Eukaryota</taxon>
        <taxon>Metazoa</taxon>
        <taxon>Ecdysozoa</taxon>
        <taxon>Arthropoda</taxon>
        <taxon>Hexapoda</taxon>
        <taxon>Insecta</taxon>
        <taxon>Pterygota</taxon>
        <taxon>Neoptera</taxon>
        <taxon>Endopterygota</taxon>
        <taxon>Lepidoptera</taxon>
        <taxon>Glossata</taxon>
        <taxon>Ditrysia</taxon>
        <taxon>Papilionoidea</taxon>
        <taxon>Nymphalidae</taxon>
        <taxon>Nymphalinae</taxon>
        <taxon>Euphydryas</taxon>
    </lineage>
</organism>
<reference evidence="2" key="1">
    <citation type="submission" date="2022-03" db="EMBL/GenBank/DDBJ databases">
        <authorList>
            <person name="Tunstrom K."/>
        </authorList>
    </citation>
    <scope>NUCLEOTIDE SEQUENCE</scope>
</reference>
<dbReference type="Proteomes" id="UP001153954">
    <property type="component" value="Unassembled WGS sequence"/>
</dbReference>
<keyword evidence="1" id="KW-0732">Signal</keyword>
<dbReference type="AlphaFoldDB" id="A0AAU9TXJ9"/>
<protein>
    <submittedName>
        <fullName evidence="2">Uncharacterized protein</fullName>
    </submittedName>
</protein>
<evidence type="ECO:0000313" key="2">
    <source>
        <dbReference type="EMBL" id="CAH2091723.1"/>
    </source>
</evidence>
<sequence>MAGKASLLLVIFAILFVAQNILCEELKTNVDLSSDFLPMMVAESSLMRSGARRKLCNPRQCNDKCRGSRYWMGICVTPIHCICI</sequence>
<comment type="caution">
    <text evidence="2">The sequence shown here is derived from an EMBL/GenBank/DDBJ whole genome shotgun (WGS) entry which is preliminary data.</text>
</comment>
<feature type="signal peptide" evidence="1">
    <location>
        <begin position="1"/>
        <end position="23"/>
    </location>
</feature>
<dbReference type="EMBL" id="CAKOGL010000011">
    <property type="protein sequence ID" value="CAH2091723.1"/>
    <property type="molecule type" value="Genomic_DNA"/>
</dbReference>
<feature type="chain" id="PRO_5043818489" evidence="1">
    <location>
        <begin position="24"/>
        <end position="84"/>
    </location>
</feature>
<proteinExistence type="predicted"/>
<name>A0AAU9TXJ9_EUPED</name>
<accession>A0AAU9TXJ9</accession>
<keyword evidence="3" id="KW-1185">Reference proteome</keyword>
<evidence type="ECO:0000313" key="3">
    <source>
        <dbReference type="Proteomes" id="UP001153954"/>
    </source>
</evidence>
<evidence type="ECO:0000256" key="1">
    <source>
        <dbReference type="SAM" id="SignalP"/>
    </source>
</evidence>
<gene>
    <name evidence="2" type="ORF">EEDITHA_LOCUS7561</name>
</gene>